<organism evidence="1 2">
    <name type="scientific">Pseudomonas putida (strain DOT-T1E)</name>
    <dbReference type="NCBI Taxonomy" id="1196325"/>
    <lineage>
        <taxon>Bacteria</taxon>
        <taxon>Pseudomonadati</taxon>
        <taxon>Pseudomonadota</taxon>
        <taxon>Gammaproteobacteria</taxon>
        <taxon>Pseudomonadales</taxon>
        <taxon>Pseudomonadaceae</taxon>
        <taxon>Pseudomonas</taxon>
    </lineage>
</organism>
<reference evidence="2" key="1">
    <citation type="journal article" date="2013" name="Microb. Biotechnol.">
        <title>Metabolic potential of the organic-solvent tolerant Pseudomonas putida DOT-T1E deduced from its annotated genome.</title>
        <authorList>
            <person name="Udaondo Z."/>
            <person name="Molina L."/>
            <person name="Daniels C."/>
            <person name="Gomez M.J."/>
            <person name="Molina-Henares M.A."/>
            <person name="Matilla M.A."/>
            <person name="Roca A."/>
            <person name="Fernandez M."/>
            <person name="Duque E."/>
            <person name="Segura A."/>
            <person name="Ramos J.L."/>
        </authorList>
    </citation>
    <scope>NUCLEOTIDE SEQUENCE [LARGE SCALE GENOMIC DNA]</scope>
    <source>
        <strain evidence="2">DOT-T1E</strain>
    </source>
</reference>
<dbReference type="EMBL" id="CP003734">
    <property type="protein sequence ID" value="AFO47220.1"/>
    <property type="molecule type" value="Genomic_DNA"/>
</dbReference>
<protein>
    <submittedName>
        <fullName evidence="1">Uncharacterized protein</fullName>
    </submittedName>
</protein>
<dbReference type="HOGENOM" id="CLU_2846519_0_0_6"/>
<evidence type="ECO:0000313" key="2">
    <source>
        <dbReference type="Proteomes" id="UP000006503"/>
    </source>
</evidence>
<gene>
    <name evidence="1" type="ordered locus">T1E_1365</name>
</gene>
<proteinExistence type="predicted"/>
<dbReference type="AlphaFoldDB" id="I7AX08"/>
<dbReference type="KEGG" id="ppx:T1E_1365"/>
<dbReference type="PATRIC" id="fig|1196325.3.peg.1370"/>
<evidence type="ECO:0000313" key="1">
    <source>
        <dbReference type="EMBL" id="AFO47220.1"/>
    </source>
</evidence>
<sequence length="65" mass="7041">MGEFGGQGRRWGVPAIGAARGGGDWGVISEIIDEELAGENVTFVEFDGPDSAYGDYRRNMRRPHG</sequence>
<dbReference type="InterPro" id="IPR043472">
    <property type="entry name" value="Macro_dom-like"/>
</dbReference>
<name>I7AX08_PSEPT</name>
<dbReference type="Proteomes" id="UP000006503">
    <property type="component" value="Chromosome"/>
</dbReference>
<dbReference type="SUPFAM" id="SSF52949">
    <property type="entry name" value="Macro domain-like"/>
    <property type="match status" value="1"/>
</dbReference>
<accession>I7AX08</accession>